<evidence type="ECO:0000256" key="1">
    <source>
        <dbReference type="ARBA" id="ARBA00001946"/>
    </source>
</evidence>
<feature type="domain" description="HpcH/HpaI aldolase/citrate lyase" evidence="4">
    <location>
        <begin position="9"/>
        <end position="154"/>
    </location>
</feature>
<proteinExistence type="predicted"/>
<evidence type="ECO:0000256" key="3">
    <source>
        <dbReference type="ARBA" id="ARBA00022842"/>
    </source>
</evidence>
<dbReference type="SUPFAM" id="SSF51621">
    <property type="entry name" value="Phosphoenolpyruvate/pyruvate domain"/>
    <property type="match status" value="1"/>
</dbReference>
<dbReference type="GO" id="GO:0006107">
    <property type="term" value="P:oxaloacetate metabolic process"/>
    <property type="evidence" value="ECO:0007669"/>
    <property type="project" value="TreeGrafter"/>
</dbReference>
<dbReference type="InterPro" id="IPR005000">
    <property type="entry name" value="Aldolase/citrate-lyase_domain"/>
</dbReference>
<dbReference type="InterPro" id="IPR015813">
    <property type="entry name" value="Pyrv/PenolPyrv_kinase-like_dom"/>
</dbReference>
<dbReference type="PANTHER" id="PTHR32308">
    <property type="entry name" value="LYASE BETA SUBUNIT, PUTATIVE (AFU_ORTHOLOGUE AFUA_4G13030)-RELATED"/>
    <property type="match status" value="1"/>
</dbReference>
<accession>A0A4Q7Z9S5</accession>
<name>A0A4Q7Z9S5_9GAMM</name>
<sequence>MIRLMFITNLPEMAHFVAEAGVNRIFVDLEQEGKFERQGHRNTLISRHEIADVAAVRKAAPGVELLVRINPWSDERSPGEVEAVIAAGADLIMLPMIRDSGQVRRLGAAVAGRAAIIPLIETVASANAIGEIAALTCVHELYIGLNDLHMELGCRFMFEPLADGLVDRLAAEIRPSGKPFGFGGIARVGEGMLPAELVLGEHVRLGSTRVILSRTFHRMADDVAGIQADMDFGRELAKLRQCETDWRNASAAELARNHEAVRAAVATIIGKQVAQ</sequence>
<dbReference type="Proteomes" id="UP000292423">
    <property type="component" value="Unassembled WGS sequence"/>
</dbReference>
<keyword evidence="5" id="KW-0456">Lyase</keyword>
<evidence type="ECO:0000259" key="4">
    <source>
        <dbReference type="Pfam" id="PF03328"/>
    </source>
</evidence>
<dbReference type="InterPro" id="IPR040442">
    <property type="entry name" value="Pyrv_kinase-like_dom_sf"/>
</dbReference>
<dbReference type="GO" id="GO:0016829">
    <property type="term" value="F:lyase activity"/>
    <property type="evidence" value="ECO:0007669"/>
    <property type="project" value="UniProtKB-KW"/>
</dbReference>
<organism evidence="5 6">
    <name type="scientific">Fluviicoccus keumensis</name>
    <dbReference type="NCBI Taxonomy" id="1435465"/>
    <lineage>
        <taxon>Bacteria</taxon>
        <taxon>Pseudomonadati</taxon>
        <taxon>Pseudomonadota</taxon>
        <taxon>Gammaproteobacteria</taxon>
        <taxon>Moraxellales</taxon>
        <taxon>Moraxellaceae</taxon>
        <taxon>Fluviicoccus</taxon>
    </lineage>
</organism>
<comment type="cofactor">
    <cofactor evidence="1">
        <name>Mg(2+)</name>
        <dbReference type="ChEBI" id="CHEBI:18420"/>
    </cofactor>
</comment>
<keyword evidence="3" id="KW-0460">Magnesium</keyword>
<dbReference type="PANTHER" id="PTHR32308:SF10">
    <property type="entry name" value="CITRATE LYASE SUBUNIT BETA"/>
    <property type="match status" value="1"/>
</dbReference>
<keyword evidence="6" id="KW-1185">Reference proteome</keyword>
<dbReference type="Gene3D" id="3.20.20.60">
    <property type="entry name" value="Phosphoenolpyruvate-binding domains"/>
    <property type="match status" value="2"/>
</dbReference>
<dbReference type="EMBL" id="SHKX01000010">
    <property type="protein sequence ID" value="RZU47278.1"/>
    <property type="molecule type" value="Genomic_DNA"/>
</dbReference>
<dbReference type="GO" id="GO:0000287">
    <property type="term" value="F:magnesium ion binding"/>
    <property type="evidence" value="ECO:0007669"/>
    <property type="project" value="TreeGrafter"/>
</dbReference>
<evidence type="ECO:0000256" key="2">
    <source>
        <dbReference type="ARBA" id="ARBA00022723"/>
    </source>
</evidence>
<protein>
    <submittedName>
        <fullName evidence="5">HpcH/HpaI aldolase/citrate lyase family protein</fullName>
    </submittedName>
</protein>
<comment type="caution">
    <text evidence="5">The sequence shown here is derived from an EMBL/GenBank/DDBJ whole genome shotgun (WGS) entry which is preliminary data.</text>
</comment>
<gene>
    <name evidence="5" type="ORF">EV700_0232</name>
</gene>
<evidence type="ECO:0000313" key="6">
    <source>
        <dbReference type="Proteomes" id="UP000292423"/>
    </source>
</evidence>
<evidence type="ECO:0000313" key="5">
    <source>
        <dbReference type="EMBL" id="RZU47278.1"/>
    </source>
</evidence>
<reference evidence="5 6" key="1">
    <citation type="submission" date="2019-02" db="EMBL/GenBank/DDBJ databases">
        <title>Genomic Encyclopedia of Type Strains, Phase IV (KMG-IV): sequencing the most valuable type-strain genomes for metagenomic binning, comparative biology and taxonomic classification.</title>
        <authorList>
            <person name="Goeker M."/>
        </authorList>
    </citation>
    <scope>NUCLEOTIDE SEQUENCE [LARGE SCALE GENOMIC DNA]</scope>
    <source>
        <strain evidence="5 6">DSM 105135</strain>
    </source>
</reference>
<keyword evidence="2" id="KW-0479">Metal-binding</keyword>
<dbReference type="AlphaFoldDB" id="A0A4Q7Z9S5"/>
<dbReference type="Pfam" id="PF03328">
    <property type="entry name" value="HpcH_HpaI"/>
    <property type="match status" value="1"/>
</dbReference>